<dbReference type="AlphaFoldDB" id="A0A932FVZ0"/>
<proteinExistence type="predicted"/>
<dbReference type="InterPro" id="IPR005534">
    <property type="entry name" value="Curli_assmbl/transp-comp_CsgG"/>
</dbReference>
<organism evidence="2 3">
    <name type="scientific">Tectimicrobiota bacterium</name>
    <dbReference type="NCBI Taxonomy" id="2528274"/>
    <lineage>
        <taxon>Bacteria</taxon>
        <taxon>Pseudomonadati</taxon>
        <taxon>Nitrospinota/Tectimicrobiota group</taxon>
        <taxon>Candidatus Tectimicrobiota</taxon>
    </lineage>
</organism>
<evidence type="ECO:0000256" key="1">
    <source>
        <dbReference type="SAM" id="SignalP"/>
    </source>
</evidence>
<keyword evidence="1" id="KW-0732">Signal</keyword>
<evidence type="ECO:0000313" key="2">
    <source>
        <dbReference type="EMBL" id="MBI2875923.1"/>
    </source>
</evidence>
<sequence length="250" mass="27526">MTTLTIAWMLSFASTVSYAAPPASSPIGHRLSLLVYPLEDKADNPALADKVTSQLVQALVHQGRFRVLTGKRRRIDLLQEQKYSHHQIIEEATRAELGRLAAAELILEGTIYATKGSIGIDTQIINLETSEIVAKEVIKGKEPDEKMLERLAQKLSQYFPLLEGLVVGKEGYTLLIETGQRSAIKPGMKLILYREGKEIRHPTTGTILGKRSEIIGGARIERIAGGLIEAKVTETEPGKDTKIGDKFITK</sequence>
<reference evidence="2" key="1">
    <citation type="submission" date="2020-07" db="EMBL/GenBank/DDBJ databases">
        <title>Huge and variable diversity of episymbiotic CPR bacteria and DPANN archaea in groundwater ecosystems.</title>
        <authorList>
            <person name="He C.Y."/>
            <person name="Keren R."/>
            <person name="Whittaker M."/>
            <person name="Farag I.F."/>
            <person name="Doudna J."/>
            <person name="Cate J.H.D."/>
            <person name="Banfield J.F."/>
        </authorList>
    </citation>
    <scope>NUCLEOTIDE SEQUENCE</scope>
    <source>
        <strain evidence="2">NC_groundwater_672_Ag_B-0.1um_62_36</strain>
    </source>
</reference>
<feature type="chain" id="PRO_5037658506" description="Flagellar assembly protein T C-terminal domain-containing protein" evidence="1">
    <location>
        <begin position="20"/>
        <end position="250"/>
    </location>
</feature>
<feature type="signal peptide" evidence="1">
    <location>
        <begin position="1"/>
        <end position="19"/>
    </location>
</feature>
<dbReference type="EMBL" id="JACPRF010000106">
    <property type="protein sequence ID" value="MBI2875923.1"/>
    <property type="molecule type" value="Genomic_DNA"/>
</dbReference>
<name>A0A932FVZ0_UNCTE</name>
<evidence type="ECO:0000313" key="3">
    <source>
        <dbReference type="Proteomes" id="UP000769766"/>
    </source>
</evidence>
<dbReference type="Proteomes" id="UP000769766">
    <property type="component" value="Unassembled WGS sequence"/>
</dbReference>
<protein>
    <recommendedName>
        <fullName evidence="4">Flagellar assembly protein T C-terminal domain-containing protein</fullName>
    </recommendedName>
</protein>
<gene>
    <name evidence="2" type="ORF">HYY20_03490</name>
</gene>
<comment type="caution">
    <text evidence="2">The sequence shown here is derived from an EMBL/GenBank/DDBJ whole genome shotgun (WGS) entry which is preliminary data.</text>
</comment>
<dbReference type="GO" id="GO:0030288">
    <property type="term" value="C:outer membrane-bounded periplasmic space"/>
    <property type="evidence" value="ECO:0007669"/>
    <property type="project" value="InterPro"/>
</dbReference>
<accession>A0A932FVZ0</accession>
<dbReference type="Pfam" id="PF03783">
    <property type="entry name" value="CsgG"/>
    <property type="match status" value="1"/>
</dbReference>
<dbReference type="Gene3D" id="3.40.50.10610">
    <property type="entry name" value="ABC-type transport auxiliary lipoprotein component"/>
    <property type="match status" value="1"/>
</dbReference>
<evidence type="ECO:0008006" key="4">
    <source>
        <dbReference type="Google" id="ProtNLM"/>
    </source>
</evidence>